<dbReference type="eggNOG" id="ENOG5032X5T">
    <property type="taxonomic scope" value="Bacteria"/>
</dbReference>
<evidence type="ECO:0000313" key="2">
    <source>
        <dbReference type="EMBL" id="AEJ20402.1"/>
    </source>
</evidence>
<organism evidence="2 3">
    <name type="scientific">Gracilinema caldarium (strain ATCC 51460 / DSM 7334 / H1)</name>
    <name type="common">Treponema caldarium</name>
    <dbReference type="NCBI Taxonomy" id="744872"/>
    <lineage>
        <taxon>Bacteria</taxon>
        <taxon>Pseudomonadati</taxon>
        <taxon>Spirochaetota</taxon>
        <taxon>Spirochaetia</taxon>
        <taxon>Spirochaetales</taxon>
        <taxon>Breznakiellaceae</taxon>
        <taxon>Gracilinema</taxon>
    </lineage>
</organism>
<keyword evidence="3" id="KW-1185">Reference proteome</keyword>
<dbReference type="InterPro" id="IPR046598">
    <property type="entry name" value="DUF6657"/>
</dbReference>
<reference evidence="3" key="1">
    <citation type="journal article" date="2013" name="Stand. Genomic Sci.">
        <title>Genome sequence of the thermophilic fresh-water bacterium Spirochaeta caldaria type strain (H1(T)), reclassification of Spirochaeta caldaria, Spirochaeta stenostrepta, and Spirochaeta zuelzerae in the genus Treponema as Treponema caldaria comb. nov., Treponema stenostrepta comb. nov., and Treponema zuelzerae comb. nov., and emendation of the genus Treponema.</title>
        <authorList>
            <person name="Abt B."/>
            <person name="Goker M."/>
            <person name="Scheuner C."/>
            <person name="Han C."/>
            <person name="Lu M."/>
            <person name="Misra M."/>
            <person name="Lapidus A."/>
            <person name="Nolan M."/>
            <person name="Lucas S."/>
            <person name="Hammon N."/>
            <person name="Deshpande S."/>
            <person name="Cheng J.F."/>
            <person name="Tapia R."/>
            <person name="Goodwin L.A."/>
            <person name="Pitluck S."/>
            <person name="Liolios K."/>
            <person name="Pagani I."/>
            <person name="Ivanova N."/>
            <person name="Mavromatis K."/>
            <person name="Mikhailova N."/>
            <person name="Huntemann M."/>
            <person name="Pati A."/>
            <person name="Chen A."/>
            <person name="Palaniappan K."/>
            <person name="Land M."/>
            <person name="Hauser L."/>
            <person name="Jeffries C.D."/>
            <person name="Rohde M."/>
            <person name="Spring S."/>
            <person name="Gronow S."/>
            <person name="Detter J.C."/>
            <person name="Bristow J."/>
            <person name="Eisen J.A."/>
            <person name="Markowitz V."/>
            <person name="Hugenholtz P."/>
            <person name="Kyrpides N.C."/>
            <person name="Woyke T."/>
            <person name="Klenk H.P."/>
        </authorList>
    </citation>
    <scope>NUCLEOTIDE SEQUENCE</scope>
    <source>
        <strain evidence="3">ATCC 51460 / DSM 7334 / H1</strain>
    </source>
</reference>
<accession>F8F376</accession>
<dbReference type="EMBL" id="CP002868">
    <property type="protein sequence ID" value="AEJ20402.1"/>
    <property type="molecule type" value="Genomic_DNA"/>
</dbReference>
<evidence type="ECO:0000256" key="1">
    <source>
        <dbReference type="SAM" id="Coils"/>
    </source>
</evidence>
<dbReference type="Pfam" id="PF20362">
    <property type="entry name" value="DUF6657"/>
    <property type="match status" value="1"/>
</dbReference>
<dbReference type="AlphaFoldDB" id="F8F376"/>
<dbReference type="OrthoDB" id="370243at2"/>
<dbReference type="RefSeq" id="WP_013969683.1">
    <property type="nucleotide sequence ID" value="NC_015732.1"/>
</dbReference>
<name>F8F376_GRAC1</name>
<proteinExistence type="predicted"/>
<sequence length="199" mass="23301">MARIKSALELALERTESVKSDKESIELYELKREGKKLAGTFLENPDEKQLEDSLKKYPKDKQEALRQGMFDVLVSQIRLPAHQEDITKQEAVGKAIQLLVNDRRFGQLYSQLVQAFERYLSEVDQFDQAIRRQYAPKLRQKEEELARRLGRAVQLDPFQDPEFVNFYNQNMNALKARYEQAIEQVRQQATMLFEGTKKS</sequence>
<protein>
    <submittedName>
        <fullName evidence="2">Uncharacterized protein</fullName>
    </submittedName>
</protein>
<gene>
    <name evidence="2" type="ordered locus">Spica_2290</name>
</gene>
<evidence type="ECO:0000313" key="3">
    <source>
        <dbReference type="Proteomes" id="UP000000503"/>
    </source>
</evidence>
<keyword evidence="1" id="KW-0175">Coiled coil</keyword>
<dbReference type="HOGENOM" id="CLU_118593_0_0_12"/>
<dbReference type="STRING" id="744872.Spica_2290"/>
<feature type="coiled-coil region" evidence="1">
    <location>
        <begin position="164"/>
        <end position="191"/>
    </location>
</feature>
<dbReference type="KEGG" id="scd:Spica_2290"/>
<dbReference type="Proteomes" id="UP000000503">
    <property type="component" value="Chromosome"/>
</dbReference>